<protein>
    <submittedName>
        <fullName evidence="2">XRE family transcriptional regulator</fullName>
    </submittedName>
</protein>
<evidence type="ECO:0000259" key="1">
    <source>
        <dbReference type="PROSITE" id="PS50943"/>
    </source>
</evidence>
<evidence type="ECO:0000313" key="3">
    <source>
        <dbReference type="Proteomes" id="UP000288024"/>
    </source>
</evidence>
<dbReference type="InterPro" id="IPR001387">
    <property type="entry name" value="Cro/C1-type_HTH"/>
</dbReference>
<dbReference type="EMBL" id="RZTZ01000001">
    <property type="protein sequence ID" value="RVT67638.1"/>
    <property type="molecule type" value="Genomic_DNA"/>
</dbReference>
<dbReference type="GO" id="GO:0003677">
    <property type="term" value="F:DNA binding"/>
    <property type="evidence" value="ECO:0007669"/>
    <property type="project" value="InterPro"/>
</dbReference>
<dbReference type="PROSITE" id="PS50943">
    <property type="entry name" value="HTH_CROC1"/>
    <property type="match status" value="1"/>
</dbReference>
<name>A0A3S2UZ55_9BACI</name>
<comment type="caution">
    <text evidence="2">The sequence shown here is derived from an EMBL/GenBank/DDBJ whole genome shotgun (WGS) entry which is preliminary data.</text>
</comment>
<dbReference type="Gene3D" id="1.10.260.40">
    <property type="entry name" value="lambda repressor-like DNA-binding domains"/>
    <property type="match status" value="1"/>
</dbReference>
<keyword evidence="3" id="KW-1185">Reference proteome</keyword>
<accession>A0A3S2UZ55</accession>
<dbReference type="Pfam" id="PF01381">
    <property type="entry name" value="HTH_3"/>
    <property type="match status" value="1"/>
</dbReference>
<dbReference type="RefSeq" id="WP_127736136.1">
    <property type="nucleotide sequence ID" value="NZ_RZTZ01000001.1"/>
</dbReference>
<evidence type="ECO:0000313" key="2">
    <source>
        <dbReference type="EMBL" id="RVT67638.1"/>
    </source>
</evidence>
<dbReference type="InterPro" id="IPR010982">
    <property type="entry name" value="Lambda_DNA-bd_dom_sf"/>
</dbReference>
<feature type="domain" description="HTH cro/C1-type" evidence="1">
    <location>
        <begin position="21"/>
        <end position="60"/>
    </location>
</feature>
<gene>
    <name evidence="2" type="ORF">EM808_03955</name>
</gene>
<sequence length="70" mass="8217">MLICHLESKIKESGLRKSFIADHINVTVRQLRKYETMDSIAPIDKAFMLADILNCNFEDIYEWKKVNKEA</sequence>
<reference evidence="2 3" key="1">
    <citation type="submission" date="2019-01" db="EMBL/GenBank/DDBJ databases">
        <title>Bacillus sp. M5HDSG1-1, whole genome shotgun sequence.</title>
        <authorList>
            <person name="Tuo L."/>
        </authorList>
    </citation>
    <scope>NUCLEOTIDE SEQUENCE [LARGE SCALE GENOMIC DNA]</scope>
    <source>
        <strain evidence="2 3">M5HDSG1-1</strain>
    </source>
</reference>
<organism evidence="2 3">
    <name type="scientific">Niallia taxi</name>
    <dbReference type="NCBI Taxonomy" id="2499688"/>
    <lineage>
        <taxon>Bacteria</taxon>
        <taxon>Bacillati</taxon>
        <taxon>Bacillota</taxon>
        <taxon>Bacilli</taxon>
        <taxon>Bacillales</taxon>
        <taxon>Bacillaceae</taxon>
        <taxon>Niallia</taxon>
    </lineage>
</organism>
<dbReference type="SUPFAM" id="SSF47413">
    <property type="entry name" value="lambda repressor-like DNA-binding domains"/>
    <property type="match status" value="1"/>
</dbReference>
<dbReference type="AlphaFoldDB" id="A0A3S2UZ55"/>
<dbReference type="Proteomes" id="UP000288024">
    <property type="component" value="Unassembled WGS sequence"/>
</dbReference>
<dbReference type="CDD" id="cd00093">
    <property type="entry name" value="HTH_XRE"/>
    <property type="match status" value="1"/>
</dbReference>
<proteinExistence type="predicted"/>